<protein>
    <submittedName>
        <fullName evidence="4">FAD linked oxidase domain protein</fullName>
    </submittedName>
</protein>
<dbReference type="EMBL" id="VYYT01000334">
    <property type="protein sequence ID" value="KAK2741683.1"/>
    <property type="molecule type" value="Genomic_DNA"/>
</dbReference>
<evidence type="ECO:0000256" key="2">
    <source>
        <dbReference type="ARBA" id="ARBA00022827"/>
    </source>
</evidence>
<dbReference type="Gene3D" id="3.30.465.10">
    <property type="match status" value="1"/>
</dbReference>
<dbReference type="Gene3D" id="1.10.45.10">
    <property type="entry name" value="Vanillyl-alcohol Oxidase, Chain A, domain 4"/>
    <property type="match status" value="1"/>
</dbReference>
<dbReference type="InterPro" id="IPR016169">
    <property type="entry name" value="FAD-bd_PCMH_sub2"/>
</dbReference>
<dbReference type="GO" id="GO:0005739">
    <property type="term" value="C:mitochondrion"/>
    <property type="evidence" value="ECO:0007669"/>
    <property type="project" value="TreeGrafter"/>
</dbReference>
<dbReference type="GO" id="GO:1903457">
    <property type="term" value="P:lactate catabolic process"/>
    <property type="evidence" value="ECO:0007669"/>
    <property type="project" value="TreeGrafter"/>
</dbReference>
<dbReference type="Gene3D" id="3.40.462.10">
    <property type="entry name" value="FAD-linked oxidases, C-terminal domain"/>
    <property type="match status" value="1"/>
</dbReference>
<dbReference type="AlphaFoldDB" id="A0AAD9Y8V5"/>
<dbReference type="PANTHER" id="PTHR11748:SF114">
    <property type="entry name" value="ARYL-ALCOHOL OXIDASE VANILLYL-ALCOHOL OXIDASE (AFU_ORTHOLOGUE AFUA_3G09500)-RELATED"/>
    <property type="match status" value="1"/>
</dbReference>
<organism evidence="4 5">
    <name type="scientific">Colletotrichum kahawae</name>
    <name type="common">Coffee berry disease fungus</name>
    <dbReference type="NCBI Taxonomy" id="34407"/>
    <lineage>
        <taxon>Eukaryota</taxon>
        <taxon>Fungi</taxon>
        <taxon>Dikarya</taxon>
        <taxon>Ascomycota</taxon>
        <taxon>Pezizomycotina</taxon>
        <taxon>Sordariomycetes</taxon>
        <taxon>Hypocreomycetidae</taxon>
        <taxon>Glomerellales</taxon>
        <taxon>Glomerellaceae</taxon>
        <taxon>Colletotrichum</taxon>
        <taxon>Colletotrichum gloeosporioides species complex</taxon>
    </lineage>
</organism>
<evidence type="ECO:0000313" key="5">
    <source>
        <dbReference type="Proteomes" id="UP001281614"/>
    </source>
</evidence>
<keyword evidence="1" id="KW-0285">Flavoprotein</keyword>
<dbReference type="Proteomes" id="UP001281614">
    <property type="component" value="Unassembled WGS sequence"/>
</dbReference>
<sequence length="544" mass="59920">MSSSSKTKTIEPSHARLSELLDIASSIVEPENVSRDSSWGAPKGLYGASTYGDPFPLSKPHHAAAAVRPATVDHIQQIVKAANDTRTPLWTVSRGKNLGYGGSAPVVSGTVILDLHRMTNIIEINEEYAYAIVEPGVTFMQLHAEIRRRNLNLWMSVPALGWGSVIGNTLERGFGYTPEAVHYKQQSGLEVVLPNGDLLRTGMGAMESNKTWPLYSGGLGPGVDGLFFQSNYGIVTKMGVHLSHAPEAYTRIEVDCFDDKDVVPLTGALTELMRRRVITNPPQLFNTMTIITGMIGTSNEVTEGLGQYSSLKHRIPADIVAHITKRFKLPAWRTAFAIYAPREAHAGLIEAIKRRFELVKGSKLTTETFTAPLGEYLRGEDVAPDFLPQNGVPSIEHLKMLEGHTDGDGLWHNSYSPVIPPSGRELYEWYLGAKKITEDNDLNFVADFHVFDRYVIAINLVLFHPLAKTRLHPLQMALMDHTRKLGYLEYRAHISFMDVTAAHQNFNGGAFGRFTTLLKDAIDPNGVLSPGKQGVWNTGAGPKL</sequence>
<accession>A0AAD9Y8V5</accession>
<evidence type="ECO:0000259" key="3">
    <source>
        <dbReference type="PROSITE" id="PS51387"/>
    </source>
</evidence>
<dbReference type="GO" id="GO:0071949">
    <property type="term" value="F:FAD binding"/>
    <property type="evidence" value="ECO:0007669"/>
    <property type="project" value="InterPro"/>
</dbReference>
<reference evidence="4" key="1">
    <citation type="submission" date="2023-02" db="EMBL/GenBank/DDBJ databases">
        <title>Colletotrichum kahawae CIFC_Que2 genome sequencing and assembly.</title>
        <authorList>
            <person name="Baroncelli R."/>
        </authorList>
    </citation>
    <scope>NUCLEOTIDE SEQUENCE</scope>
    <source>
        <strain evidence="4">CIFC_Que2</strain>
    </source>
</reference>
<dbReference type="PANTHER" id="PTHR11748">
    <property type="entry name" value="D-LACTATE DEHYDROGENASE"/>
    <property type="match status" value="1"/>
</dbReference>
<keyword evidence="5" id="KW-1185">Reference proteome</keyword>
<comment type="caution">
    <text evidence="4">The sequence shown here is derived from an EMBL/GenBank/DDBJ whole genome shotgun (WGS) entry which is preliminary data.</text>
</comment>
<dbReference type="PROSITE" id="PS51387">
    <property type="entry name" value="FAD_PCMH"/>
    <property type="match status" value="1"/>
</dbReference>
<dbReference type="InterPro" id="IPR016164">
    <property type="entry name" value="FAD-linked_Oxase-like_C"/>
</dbReference>
<dbReference type="GO" id="GO:0008720">
    <property type="term" value="F:D-lactate dehydrogenase (NAD+) activity"/>
    <property type="evidence" value="ECO:0007669"/>
    <property type="project" value="TreeGrafter"/>
</dbReference>
<dbReference type="InterPro" id="IPR016167">
    <property type="entry name" value="FAD-bd_PCMH_sub1"/>
</dbReference>
<dbReference type="SUPFAM" id="SSF55103">
    <property type="entry name" value="FAD-linked oxidases, C-terminal domain"/>
    <property type="match status" value="1"/>
</dbReference>
<dbReference type="Pfam" id="PF01565">
    <property type="entry name" value="FAD_binding_4"/>
    <property type="match status" value="1"/>
</dbReference>
<dbReference type="InterPro" id="IPR016171">
    <property type="entry name" value="Vanillyl_alc_oxidase_C-sub2"/>
</dbReference>
<dbReference type="SUPFAM" id="SSF56176">
    <property type="entry name" value="FAD-binding/transporter-associated domain-like"/>
    <property type="match status" value="1"/>
</dbReference>
<feature type="domain" description="FAD-binding PCMH-type" evidence="3">
    <location>
        <begin position="59"/>
        <end position="245"/>
    </location>
</feature>
<dbReference type="InterPro" id="IPR016170">
    <property type="entry name" value="Cytok_DH_C_sf"/>
</dbReference>
<dbReference type="Gene3D" id="3.30.43.10">
    <property type="entry name" value="Uridine Diphospho-n-acetylenolpyruvylglucosamine Reductase, domain 2"/>
    <property type="match status" value="1"/>
</dbReference>
<evidence type="ECO:0000313" key="4">
    <source>
        <dbReference type="EMBL" id="KAK2741683.1"/>
    </source>
</evidence>
<dbReference type="InterPro" id="IPR006094">
    <property type="entry name" value="Oxid_FAD_bind_N"/>
</dbReference>
<dbReference type="InterPro" id="IPR036318">
    <property type="entry name" value="FAD-bd_PCMH-like_sf"/>
</dbReference>
<name>A0AAD9Y8V5_COLKA</name>
<evidence type="ECO:0000256" key="1">
    <source>
        <dbReference type="ARBA" id="ARBA00022630"/>
    </source>
</evidence>
<dbReference type="GO" id="GO:0004458">
    <property type="term" value="F:D-lactate dehydrogenase (cytochrome) activity"/>
    <property type="evidence" value="ECO:0007669"/>
    <property type="project" value="TreeGrafter"/>
</dbReference>
<keyword evidence="2" id="KW-0274">FAD</keyword>
<dbReference type="InterPro" id="IPR016166">
    <property type="entry name" value="FAD-bd_PCMH"/>
</dbReference>
<gene>
    <name evidence="4" type="ORF">CKAH01_07024</name>
</gene>
<proteinExistence type="predicted"/>